<protein>
    <submittedName>
        <fullName evidence="2">Uncharacterized protein</fullName>
    </submittedName>
</protein>
<accession>A0A1Q5PUP9</accession>
<keyword evidence="3" id="KW-1185">Reference proteome</keyword>
<reference evidence="3" key="1">
    <citation type="submission" date="2016-12" db="EMBL/GenBank/DDBJ databases">
        <authorList>
            <person name="Meng X."/>
        </authorList>
    </citation>
    <scope>NUCLEOTIDE SEQUENCE [LARGE SCALE GENOMIC DNA]</scope>
    <source>
        <strain evidence="3">DSM 20732</strain>
    </source>
</reference>
<feature type="region of interest" description="Disordered" evidence="1">
    <location>
        <begin position="1"/>
        <end position="49"/>
    </location>
</feature>
<feature type="compositionally biased region" description="Low complexity" evidence="1">
    <location>
        <begin position="8"/>
        <end position="45"/>
    </location>
</feature>
<evidence type="ECO:0000313" key="3">
    <source>
        <dbReference type="Proteomes" id="UP000185612"/>
    </source>
</evidence>
<gene>
    <name evidence="2" type="ORF">BSZ40_08360</name>
</gene>
<dbReference type="AlphaFoldDB" id="A0A1Q5PUP9"/>
<organism evidence="2 3">
    <name type="scientific">Buchananella hordeovulneris</name>
    <dbReference type="NCBI Taxonomy" id="52770"/>
    <lineage>
        <taxon>Bacteria</taxon>
        <taxon>Bacillati</taxon>
        <taxon>Actinomycetota</taxon>
        <taxon>Actinomycetes</taxon>
        <taxon>Actinomycetales</taxon>
        <taxon>Actinomycetaceae</taxon>
        <taxon>Buchananella</taxon>
    </lineage>
</organism>
<dbReference type="RefSeq" id="WP_073825188.1">
    <property type="nucleotide sequence ID" value="NZ_MQVS01000008.1"/>
</dbReference>
<sequence>MLLASACSPATPDAGATATTPTAAANPADTASSSPTPTPSPTGSALGPVGTIAFQDDKVWLVTPEGDYTMNIPQGYEGKEPTPESTDPPLVANLSGDGSQIAYFYSPADKELPPKEEVLLDVTYSMVNDPHARDDINEFAGKPAVAVQARTITDRWTVVYLYSKFGGGVWQINFAGTSQEQADDLIRQASESLTKQ</sequence>
<proteinExistence type="predicted"/>
<evidence type="ECO:0000256" key="1">
    <source>
        <dbReference type="SAM" id="MobiDB-lite"/>
    </source>
</evidence>
<comment type="caution">
    <text evidence="2">The sequence shown here is derived from an EMBL/GenBank/DDBJ whole genome shotgun (WGS) entry which is preliminary data.</text>
</comment>
<dbReference type="Proteomes" id="UP000185612">
    <property type="component" value="Unassembled WGS sequence"/>
</dbReference>
<dbReference type="EMBL" id="MQVS01000008">
    <property type="protein sequence ID" value="OKL51311.1"/>
    <property type="molecule type" value="Genomic_DNA"/>
</dbReference>
<dbReference type="InParanoid" id="A0A1Q5PUP9"/>
<name>A0A1Q5PUP9_9ACTO</name>
<evidence type="ECO:0000313" key="2">
    <source>
        <dbReference type="EMBL" id="OKL51311.1"/>
    </source>
</evidence>